<gene>
    <name evidence="1" type="ORF">SAMN05192549_12510</name>
</gene>
<reference evidence="2" key="1">
    <citation type="submission" date="2016-11" db="EMBL/GenBank/DDBJ databases">
        <authorList>
            <person name="Varghese N."/>
            <person name="Submissions S."/>
        </authorList>
    </citation>
    <scope>NUCLEOTIDE SEQUENCE [LARGE SCALE GENOMIC DNA]</scope>
    <source>
        <strain evidence="2">Sac-22</strain>
    </source>
</reference>
<keyword evidence="2" id="KW-1185">Reference proteome</keyword>
<dbReference type="OrthoDB" id="8781873at2"/>
<accession>A0A1M7RET1</accession>
<dbReference type="RefSeq" id="WP_139260734.1">
    <property type="nucleotide sequence ID" value="NZ_FRCX01000025.1"/>
</dbReference>
<protein>
    <submittedName>
        <fullName evidence="1">Uncharacterized protein</fullName>
    </submittedName>
</protein>
<proteinExistence type="predicted"/>
<sequence>MEQENLPQRPEARISRERLFELVWSEPMIKVAERFGVSSSYLARVCTSLNVPRPQRGYWAKLGVGKAPPKPSLPAPRPGEQTGWVQGSTINAPLVWSDADARSLANGESDQHTAAGMHSLIKGIEPLFSAGRETYQVKFLKPSKRNLPDIQVSRSGLPAALAFANALFNAFERRGHRVVLASNDARMSRPEIDIRDVPSKQPFHEDLWHPGRQTVAYLGDMPVGLIIYEVTEATLMRYAGNSIYVRESEVKAGKFGRKYDRNWTSTHYLPTGRFCLIAYSSHYGSKWSNAWKETSLGKFQIQAMSLVKELEAFKPAAQAARDQGRLDYDRRMFEHEEHARRRAEEAIVKRKAAETQESLAALVTFIEAVERTDRFNRAFQMIREMASSLDKGAVEAIETKIEIARRMLEPAPKIETFLNWRPPSD</sequence>
<dbReference type="Proteomes" id="UP000184339">
    <property type="component" value="Unassembled WGS sequence"/>
</dbReference>
<organism evidence="1 2">
    <name type="scientific">Duganella sacchari</name>
    <dbReference type="NCBI Taxonomy" id="551987"/>
    <lineage>
        <taxon>Bacteria</taxon>
        <taxon>Pseudomonadati</taxon>
        <taxon>Pseudomonadota</taxon>
        <taxon>Betaproteobacteria</taxon>
        <taxon>Burkholderiales</taxon>
        <taxon>Oxalobacteraceae</taxon>
        <taxon>Telluria group</taxon>
        <taxon>Duganella</taxon>
    </lineage>
</organism>
<dbReference type="STRING" id="551987.SAMN05192549_12510"/>
<name>A0A1M7RET1_9BURK</name>
<dbReference type="EMBL" id="FRCX01000025">
    <property type="protein sequence ID" value="SHN44720.1"/>
    <property type="molecule type" value="Genomic_DNA"/>
</dbReference>
<evidence type="ECO:0000313" key="1">
    <source>
        <dbReference type="EMBL" id="SHN44720.1"/>
    </source>
</evidence>
<dbReference type="AlphaFoldDB" id="A0A1M7RET1"/>
<evidence type="ECO:0000313" key="2">
    <source>
        <dbReference type="Proteomes" id="UP000184339"/>
    </source>
</evidence>